<protein>
    <submittedName>
        <fullName evidence="1">Uncharacterized protein</fullName>
    </submittedName>
</protein>
<dbReference type="EMBL" id="RIAR02000001">
    <property type="protein sequence ID" value="NSL85734.1"/>
    <property type="molecule type" value="Genomic_DNA"/>
</dbReference>
<dbReference type="Proteomes" id="UP000281028">
    <property type="component" value="Unassembled WGS sequence"/>
</dbReference>
<proteinExistence type="predicted"/>
<organism evidence="1 2">
    <name type="scientific">Chitinophaga solisilvae</name>
    <dbReference type="NCBI Taxonomy" id="1233460"/>
    <lineage>
        <taxon>Bacteria</taxon>
        <taxon>Pseudomonadati</taxon>
        <taxon>Bacteroidota</taxon>
        <taxon>Chitinophagia</taxon>
        <taxon>Chitinophagales</taxon>
        <taxon>Chitinophagaceae</taxon>
        <taxon>Chitinophaga</taxon>
    </lineage>
</organism>
<reference evidence="1" key="1">
    <citation type="submission" date="2020-05" db="EMBL/GenBank/DDBJ databases">
        <title>Chitinophaga laudate sp. nov., isolated from a tropical peat swamp.</title>
        <authorList>
            <person name="Goh C.B.S."/>
            <person name="Lee M.S."/>
            <person name="Parimannan S."/>
            <person name="Pasbakhsh P."/>
            <person name="Yule C.M."/>
            <person name="Rajandas H."/>
            <person name="Loke S."/>
            <person name="Croft L."/>
            <person name="Tan J.B.L."/>
        </authorList>
    </citation>
    <scope>NUCLEOTIDE SEQUENCE</scope>
    <source>
        <strain evidence="1">Mgbs1</strain>
    </source>
</reference>
<sequence>MKNRQQQIQQFFADYEQRFREVLEGKPVDVDATAAAFADYFVQSVPGGVTGGKNDEKFKEQIPAGNDFYKSIGTQSMKIGSLHVTPLDELHAIAKVHWLSTYKGDINIGFDVFYILTFASGQPKIFAFITGDEQKVLREKGLLPQEPAAS</sequence>
<comment type="caution">
    <text evidence="1">The sequence shown here is derived from an EMBL/GenBank/DDBJ whole genome shotgun (WGS) entry which is preliminary data.</text>
</comment>
<dbReference type="AlphaFoldDB" id="A0A3S1DSA2"/>
<accession>A0A3S1DSA2</accession>
<dbReference type="OrthoDB" id="667202at2"/>
<keyword evidence="2" id="KW-1185">Reference proteome</keyword>
<evidence type="ECO:0000313" key="1">
    <source>
        <dbReference type="EMBL" id="NSL85734.1"/>
    </source>
</evidence>
<name>A0A3S1DSA2_9BACT</name>
<evidence type="ECO:0000313" key="2">
    <source>
        <dbReference type="Proteomes" id="UP000281028"/>
    </source>
</evidence>
<gene>
    <name evidence="1" type="ORF">ECE50_002755</name>
</gene>